<feature type="domain" description="Spatacsin C-terminal" evidence="1">
    <location>
        <begin position="1"/>
        <end position="63"/>
    </location>
</feature>
<evidence type="ECO:0000259" key="1">
    <source>
        <dbReference type="Pfam" id="PF14649"/>
    </source>
</evidence>
<sequence length="66" mass="8075">MTYCFDLFRECDRFELILSKRVQRTPQLRIALLNYLKNAEHIDELLPLVAIRFFLHREMADQHRII</sequence>
<evidence type="ECO:0000313" key="3">
    <source>
        <dbReference type="Proteomes" id="UP000194236"/>
    </source>
</evidence>
<dbReference type="EMBL" id="MUJZ01008324">
    <property type="protein sequence ID" value="OTF82470.1"/>
    <property type="molecule type" value="Genomic_DNA"/>
</dbReference>
<dbReference type="AlphaFoldDB" id="A0A1Y3BNA6"/>
<dbReference type="OrthoDB" id="2018754at2759"/>
<reference evidence="2 3" key="1">
    <citation type="submission" date="2017-03" db="EMBL/GenBank/DDBJ databases">
        <title>Genome Survey of Euroglyphus maynei.</title>
        <authorList>
            <person name="Arlian L.G."/>
            <person name="Morgan M.S."/>
            <person name="Rider S.D."/>
        </authorList>
    </citation>
    <scope>NUCLEOTIDE SEQUENCE [LARGE SCALE GENOMIC DNA]</scope>
    <source>
        <strain evidence="2">Arlian Lab</strain>
        <tissue evidence="2">Whole body</tissue>
    </source>
</reference>
<evidence type="ECO:0000313" key="2">
    <source>
        <dbReference type="EMBL" id="OTF82470.1"/>
    </source>
</evidence>
<proteinExistence type="predicted"/>
<comment type="caution">
    <text evidence="2">The sequence shown here is derived from an EMBL/GenBank/DDBJ whole genome shotgun (WGS) entry which is preliminary data.</text>
</comment>
<keyword evidence="3" id="KW-1185">Reference proteome</keyword>
<organism evidence="2 3">
    <name type="scientific">Euroglyphus maynei</name>
    <name type="common">Mayne's house dust mite</name>
    <dbReference type="NCBI Taxonomy" id="6958"/>
    <lineage>
        <taxon>Eukaryota</taxon>
        <taxon>Metazoa</taxon>
        <taxon>Ecdysozoa</taxon>
        <taxon>Arthropoda</taxon>
        <taxon>Chelicerata</taxon>
        <taxon>Arachnida</taxon>
        <taxon>Acari</taxon>
        <taxon>Acariformes</taxon>
        <taxon>Sarcoptiformes</taxon>
        <taxon>Astigmata</taxon>
        <taxon>Psoroptidia</taxon>
        <taxon>Analgoidea</taxon>
        <taxon>Pyroglyphidae</taxon>
        <taxon>Pyroglyphinae</taxon>
        <taxon>Euroglyphus</taxon>
    </lineage>
</organism>
<dbReference type="Pfam" id="PF14649">
    <property type="entry name" value="Spatacsin_C"/>
    <property type="match status" value="1"/>
</dbReference>
<dbReference type="Proteomes" id="UP000194236">
    <property type="component" value="Unassembled WGS sequence"/>
</dbReference>
<name>A0A1Y3BNA6_EURMA</name>
<gene>
    <name evidence="2" type="ORF">BLA29_010210</name>
</gene>
<accession>A0A1Y3BNA6</accession>
<dbReference type="InterPro" id="IPR028107">
    <property type="entry name" value="Spatacsin_C_dom"/>
</dbReference>
<protein>
    <recommendedName>
        <fullName evidence="1">Spatacsin C-terminal domain-containing protein</fullName>
    </recommendedName>
</protein>